<dbReference type="RefSeq" id="WP_252582441.1">
    <property type="nucleotide sequence ID" value="NZ_CP071527.1"/>
</dbReference>
<evidence type="ECO:0000313" key="3">
    <source>
        <dbReference type="EMBL" id="USQ15188.1"/>
    </source>
</evidence>
<gene>
    <name evidence="3" type="ORF">J2N86_10460</name>
</gene>
<feature type="transmembrane region" description="Helical" evidence="1">
    <location>
        <begin position="96"/>
        <end position="118"/>
    </location>
</feature>
<keyword evidence="1" id="KW-0812">Transmembrane</keyword>
<dbReference type="EMBL" id="CP071527">
    <property type="protein sequence ID" value="USQ15188.1"/>
    <property type="molecule type" value="Genomic_DNA"/>
</dbReference>
<accession>A0ABY4YCR8</accession>
<dbReference type="Proteomes" id="UP001057474">
    <property type="component" value="Chromosome"/>
</dbReference>
<feature type="transmembrane region" description="Helical" evidence="1">
    <location>
        <begin position="39"/>
        <end position="57"/>
    </location>
</feature>
<feature type="transmembrane region" description="Helical" evidence="1">
    <location>
        <begin position="7"/>
        <end position="27"/>
    </location>
</feature>
<keyword evidence="4" id="KW-1185">Reference proteome</keyword>
<feature type="transmembrane region" description="Helical" evidence="1">
    <location>
        <begin position="266"/>
        <end position="284"/>
    </location>
</feature>
<dbReference type="PANTHER" id="PTHR22911:SF137">
    <property type="entry name" value="SOLUTE CARRIER FAMILY 35 MEMBER G2-RELATED"/>
    <property type="match status" value="1"/>
</dbReference>
<organism evidence="3 4">
    <name type="scientific">Legionella lytica</name>
    <dbReference type="NCBI Taxonomy" id="96232"/>
    <lineage>
        <taxon>Bacteria</taxon>
        <taxon>Pseudomonadati</taxon>
        <taxon>Pseudomonadota</taxon>
        <taxon>Gammaproteobacteria</taxon>
        <taxon>Legionellales</taxon>
        <taxon>Legionellaceae</taxon>
        <taxon>Legionella</taxon>
    </lineage>
</organism>
<feature type="transmembrane region" description="Helical" evidence="1">
    <location>
        <begin position="210"/>
        <end position="231"/>
    </location>
</feature>
<dbReference type="Pfam" id="PF00892">
    <property type="entry name" value="EamA"/>
    <property type="match status" value="2"/>
</dbReference>
<name>A0ABY4YCR8_9GAMM</name>
<feature type="transmembrane region" description="Helical" evidence="1">
    <location>
        <begin position="147"/>
        <end position="168"/>
    </location>
</feature>
<keyword evidence="1" id="KW-0472">Membrane</keyword>
<sequence>MMTKEHLGATYAVLSGFLYGFIGYFGLSAMNGTMSSSTMLFWRFFISSVAILIVLFPQLKKSTDTTKNMLNAFLTGVIYYGLSTLLYFLACQYVSSGVAMVIFFTYPVLIMLINFLVYKQAIPKIYYLAILIILIGMSFLVDLSALSFNLSGIFLGVISAFFYACYIISSKRNTLSPNMSTLMVCLGCMVTAFIVSLFNHTIAMPSSITVWLHLLGIAIIATVIPILLMLYSLRYISSEKASILSVLEPVFVVIFGVILLGEELHLMSAVGIVLILTGALITLFSHKISLELGRFNWGRREIVGE</sequence>
<dbReference type="PANTHER" id="PTHR22911">
    <property type="entry name" value="ACYL-MALONYL CONDENSING ENZYME-RELATED"/>
    <property type="match status" value="1"/>
</dbReference>
<dbReference type="SUPFAM" id="SSF103481">
    <property type="entry name" value="Multidrug resistance efflux transporter EmrE"/>
    <property type="match status" value="2"/>
</dbReference>
<feature type="domain" description="EamA" evidence="2">
    <location>
        <begin position="151"/>
        <end position="283"/>
    </location>
</feature>
<evidence type="ECO:0000256" key="1">
    <source>
        <dbReference type="SAM" id="Phobius"/>
    </source>
</evidence>
<evidence type="ECO:0000259" key="2">
    <source>
        <dbReference type="Pfam" id="PF00892"/>
    </source>
</evidence>
<keyword evidence="1" id="KW-1133">Transmembrane helix</keyword>
<feature type="transmembrane region" description="Helical" evidence="1">
    <location>
        <begin position="125"/>
        <end position="141"/>
    </location>
</feature>
<feature type="transmembrane region" description="Helical" evidence="1">
    <location>
        <begin position="69"/>
        <end position="90"/>
    </location>
</feature>
<feature type="transmembrane region" description="Helical" evidence="1">
    <location>
        <begin position="180"/>
        <end position="198"/>
    </location>
</feature>
<reference evidence="3" key="1">
    <citation type="submission" date="2021-03" db="EMBL/GenBank/DDBJ databases">
        <title>Legionella lytica PCM 2298.</title>
        <authorList>
            <person name="Koper P."/>
        </authorList>
    </citation>
    <scope>NUCLEOTIDE SEQUENCE</scope>
    <source>
        <strain evidence="3">PCM 2298</strain>
    </source>
</reference>
<protein>
    <submittedName>
        <fullName evidence="3">DMT family transporter</fullName>
    </submittedName>
</protein>
<dbReference type="InterPro" id="IPR037185">
    <property type="entry name" value="EmrE-like"/>
</dbReference>
<dbReference type="InterPro" id="IPR000620">
    <property type="entry name" value="EamA_dom"/>
</dbReference>
<feature type="domain" description="EamA" evidence="2">
    <location>
        <begin position="7"/>
        <end position="140"/>
    </location>
</feature>
<proteinExistence type="predicted"/>
<feature type="transmembrane region" description="Helical" evidence="1">
    <location>
        <begin position="243"/>
        <end position="260"/>
    </location>
</feature>
<evidence type="ECO:0000313" key="4">
    <source>
        <dbReference type="Proteomes" id="UP001057474"/>
    </source>
</evidence>
<dbReference type="Gene3D" id="1.10.3730.20">
    <property type="match status" value="2"/>
</dbReference>